<organism evidence="2">
    <name type="scientific">Graphocephala atropunctata</name>
    <dbReference type="NCBI Taxonomy" id="36148"/>
    <lineage>
        <taxon>Eukaryota</taxon>
        <taxon>Metazoa</taxon>
        <taxon>Ecdysozoa</taxon>
        <taxon>Arthropoda</taxon>
        <taxon>Hexapoda</taxon>
        <taxon>Insecta</taxon>
        <taxon>Pterygota</taxon>
        <taxon>Neoptera</taxon>
        <taxon>Paraneoptera</taxon>
        <taxon>Hemiptera</taxon>
        <taxon>Auchenorrhyncha</taxon>
        <taxon>Membracoidea</taxon>
        <taxon>Cicadellidae</taxon>
        <taxon>Cicadellinae</taxon>
        <taxon>Cicadellini</taxon>
        <taxon>Graphocephala</taxon>
    </lineage>
</organism>
<dbReference type="SUPFAM" id="SSF56672">
    <property type="entry name" value="DNA/RNA polymerases"/>
    <property type="match status" value="1"/>
</dbReference>
<protein>
    <recommendedName>
        <fullName evidence="1">Reverse transcriptase domain-containing protein</fullName>
    </recommendedName>
</protein>
<accession>A0A1B6MDQ8</accession>
<feature type="domain" description="Reverse transcriptase" evidence="1">
    <location>
        <begin position="18"/>
        <end position="178"/>
    </location>
</feature>
<dbReference type="PROSITE" id="PS50878">
    <property type="entry name" value="RT_POL"/>
    <property type="match status" value="1"/>
</dbReference>
<evidence type="ECO:0000313" key="2">
    <source>
        <dbReference type="EMBL" id="JAT34073.1"/>
    </source>
</evidence>
<dbReference type="PANTHER" id="PTHR33332">
    <property type="entry name" value="REVERSE TRANSCRIPTASE DOMAIN-CONTAINING PROTEIN"/>
    <property type="match status" value="1"/>
</dbReference>
<name>A0A1B6MDQ8_9HEMI</name>
<dbReference type="InterPro" id="IPR043502">
    <property type="entry name" value="DNA/RNA_pol_sf"/>
</dbReference>
<dbReference type="GO" id="GO:0071897">
    <property type="term" value="P:DNA biosynthetic process"/>
    <property type="evidence" value="ECO:0007669"/>
    <property type="project" value="UniProtKB-ARBA"/>
</dbReference>
<dbReference type="EMBL" id="GEBQ01005904">
    <property type="protein sequence ID" value="JAT34073.1"/>
    <property type="molecule type" value="Transcribed_RNA"/>
</dbReference>
<dbReference type="Pfam" id="PF00078">
    <property type="entry name" value="RVT_1"/>
    <property type="match status" value="1"/>
</dbReference>
<dbReference type="CDD" id="cd01650">
    <property type="entry name" value="RT_nLTR_like"/>
    <property type="match status" value="1"/>
</dbReference>
<reference evidence="2" key="1">
    <citation type="submission" date="2015-11" db="EMBL/GenBank/DDBJ databases">
        <title>De novo transcriptome assembly of four potential Pierce s Disease insect vectors from Arizona vineyards.</title>
        <authorList>
            <person name="Tassone E.E."/>
        </authorList>
    </citation>
    <scope>NUCLEOTIDE SEQUENCE</scope>
</reference>
<gene>
    <name evidence="2" type="ORF">g.8861</name>
</gene>
<feature type="non-terminal residue" evidence="2">
    <location>
        <position position="1"/>
    </location>
</feature>
<dbReference type="InterPro" id="IPR000477">
    <property type="entry name" value="RT_dom"/>
</dbReference>
<sequence length="178" mass="19970">IKQVAGPLSVPLSILINNLIVQGVFPSALKYAKVIPIFKKGSKISPENYRPVSILPTLSKVFERLIYNQLSTFLEKNSLISPTQFGFVKDRSTSHAINDFVKTCISDLDSGNCVAGIFCDLSRAFDTVDHRLLLQKLEVYGVRGIALMWFHSYLSGRSQLVEIMNNSSRWKSDYLPIT</sequence>
<feature type="non-terminal residue" evidence="2">
    <location>
        <position position="178"/>
    </location>
</feature>
<proteinExistence type="predicted"/>
<dbReference type="AlphaFoldDB" id="A0A1B6MDQ8"/>
<evidence type="ECO:0000259" key="1">
    <source>
        <dbReference type="PROSITE" id="PS50878"/>
    </source>
</evidence>